<protein>
    <submittedName>
        <fullName evidence="2">Uncharacterized protein</fullName>
    </submittedName>
</protein>
<organism evidence="2 3">
    <name type="scientific">Porites lobata</name>
    <dbReference type="NCBI Taxonomy" id="104759"/>
    <lineage>
        <taxon>Eukaryota</taxon>
        <taxon>Metazoa</taxon>
        <taxon>Cnidaria</taxon>
        <taxon>Anthozoa</taxon>
        <taxon>Hexacorallia</taxon>
        <taxon>Scleractinia</taxon>
        <taxon>Fungiina</taxon>
        <taxon>Poritidae</taxon>
        <taxon>Porites</taxon>
    </lineage>
</organism>
<gene>
    <name evidence="2" type="ORF">PLOB_00038863</name>
</gene>
<dbReference type="Proteomes" id="UP001159405">
    <property type="component" value="Unassembled WGS sequence"/>
</dbReference>
<feature type="region of interest" description="Disordered" evidence="1">
    <location>
        <begin position="1"/>
        <end position="46"/>
    </location>
</feature>
<comment type="caution">
    <text evidence="2">The sequence shown here is derived from an EMBL/GenBank/DDBJ whole genome shotgun (WGS) entry which is preliminary data.</text>
</comment>
<accession>A0ABN8S8E6</accession>
<feature type="compositionally biased region" description="Basic and acidic residues" evidence="1">
    <location>
        <begin position="12"/>
        <end position="25"/>
    </location>
</feature>
<dbReference type="EMBL" id="CALNXK010000584">
    <property type="protein sequence ID" value="CAH3188011.1"/>
    <property type="molecule type" value="Genomic_DNA"/>
</dbReference>
<evidence type="ECO:0000256" key="1">
    <source>
        <dbReference type="SAM" id="MobiDB-lite"/>
    </source>
</evidence>
<evidence type="ECO:0000313" key="2">
    <source>
        <dbReference type="EMBL" id="CAH3188011.1"/>
    </source>
</evidence>
<name>A0ABN8S8E6_9CNID</name>
<keyword evidence="3" id="KW-1185">Reference proteome</keyword>
<evidence type="ECO:0000313" key="3">
    <source>
        <dbReference type="Proteomes" id="UP001159405"/>
    </source>
</evidence>
<sequence length="145" mass="16289">KYESDELASGSEDEKRLKKAREAPSRKRRQKKQLSSDRGKKPRIALGADNQLFRDPSYFVYSDASATGGGAIIDFNNDLCTKKCGRRTREFKVPGGGSCLLLSFHCNHLPQCSQHENGDLRKIKDHTLSSLLIAKKLLRLLKWAA</sequence>
<feature type="non-terminal residue" evidence="2">
    <location>
        <position position="1"/>
    </location>
</feature>
<reference evidence="2 3" key="1">
    <citation type="submission" date="2022-05" db="EMBL/GenBank/DDBJ databases">
        <authorList>
            <consortium name="Genoscope - CEA"/>
            <person name="William W."/>
        </authorList>
    </citation>
    <scope>NUCLEOTIDE SEQUENCE [LARGE SCALE GENOMIC DNA]</scope>
</reference>
<proteinExistence type="predicted"/>